<proteinExistence type="predicted"/>
<dbReference type="CDD" id="cd00075">
    <property type="entry name" value="HATPase"/>
    <property type="match status" value="1"/>
</dbReference>
<dbReference type="GO" id="GO:0000155">
    <property type="term" value="F:phosphorelay sensor kinase activity"/>
    <property type="evidence" value="ECO:0007669"/>
    <property type="project" value="InterPro"/>
</dbReference>
<feature type="transmembrane region" description="Helical" evidence="14">
    <location>
        <begin position="6"/>
        <end position="27"/>
    </location>
</feature>
<keyword evidence="5" id="KW-0597">Phosphoprotein</keyword>
<dbReference type="InterPro" id="IPR003661">
    <property type="entry name" value="HisK_dim/P_dom"/>
</dbReference>
<dbReference type="InterPro" id="IPR036890">
    <property type="entry name" value="HATPase_C_sf"/>
</dbReference>
<dbReference type="SUPFAM" id="SSF158472">
    <property type="entry name" value="HAMP domain-like"/>
    <property type="match status" value="1"/>
</dbReference>
<evidence type="ECO:0000256" key="9">
    <source>
        <dbReference type="ARBA" id="ARBA00022777"/>
    </source>
</evidence>
<dbReference type="SMART" id="SM00387">
    <property type="entry name" value="HATPase_c"/>
    <property type="match status" value="1"/>
</dbReference>
<accession>A0A841RDF8</accession>
<dbReference type="CDD" id="cd06225">
    <property type="entry name" value="HAMP"/>
    <property type="match status" value="1"/>
</dbReference>
<evidence type="ECO:0000256" key="13">
    <source>
        <dbReference type="ARBA" id="ARBA00023136"/>
    </source>
</evidence>
<protein>
    <recommendedName>
        <fullName evidence="3">histidine kinase</fullName>
        <ecNumber evidence="3">2.7.13.3</ecNumber>
    </recommendedName>
</protein>
<comment type="catalytic activity">
    <reaction evidence="1">
        <text>ATP + protein L-histidine = ADP + protein N-phospho-L-histidine.</text>
        <dbReference type="EC" id="2.7.13.3"/>
    </reaction>
</comment>
<evidence type="ECO:0000256" key="14">
    <source>
        <dbReference type="SAM" id="Phobius"/>
    </source>
</evidence>
<evidence type="ECO:0000256" key="8">
    <source>
        <dbReference type="ARBA" id="ARBA00022741"/>
    </source>
</evidence>
<evidence type="ECO:0000313" key="18">
    <source>
        <dbReference type="Proteomes" id="UP000587760"/>
    </source>
</evidence>
<organism evidence="17 18">
    <name type="scientific">Spirochaeta isovalerica</name>
    <dbReference type="NCBI Taxonomy" id="150"/>
    <lineage>
        <taxon>Bacteria</taxon>
        <taxon>Pseudomonadati</taxon>
        <taxon>Spirochaetota</taxon>
        <taxon>Spirochaetia</taxon>
        <taxon>Spirochaetales</taxon>
        <taxon>Spirochaetaceae</taxon>
        <taxon>Spirochaeta</taxon>
    </lineage>
</organism>
<dbReference type="Proteomes" id="UP000587760">
    <property type="component" value="Unassembled WGS sequence"/>
</dbReference>
<dbReference type="InterPro" id="IPR036097">
    <property type="entry name" value="HisK_dim/P_sf"/>
</dbReference>
<keyword evidence="13 14" id="KW-0472">Membrane</keyword>
<keyword evidence="6" id="KW-0808">Transferase</keyword>
<reference evidence="17 18" key="1">
    <citation type="submission" date="2020-08" db="EMBL/GenBank/DDBJ databases">
        <title>Genomic Encyclopedia of Type Strains, Phase IV (KMG-IV): sequencing the most valuable type-strain genomes for metagenomic binning, comparative biology and taxonomic classification.</title>
        <authorList>
            <person name="Goeker M."/>
        </authorList>
    </citation>
    <scope>NUCLEOTIDE SEQUENCE [LARGE SCALE GENOMIC DNA]</scope>
    <source>
        <strain evidence="17 18">DSM 2461</strain>
    </source>
</reference>
<dbReference type="CDD" id="cd00082">
    <property type="entry name" value="HisKA"/>
    <property type="match status" value="1"/>
</dbReference>
<dbReference type="SMART" id="SM00304">
    <property type="entry name" value="HAMP"/>
    <property type="match status" value="1"/>
</dbReference>
<dbReference type="GO" id="GO:0005524">
    <property type="term" value="F:ATP binding"/>
    <property type="evidence" value="ECO:0007669"/>
    <property type="project" value="UniProtKB-KW"/>
</dbReference>
<dbReference type="InterPro" id="IPR003594">
    <property type="entry name" value="HATPase_dom"/>
</dbReference>
<feature type="domain" description="HAMP" evidence="16">
    <location>
        <begin position="192"/>
        <end position="244"/>
    </location>
</feature>
<dbReference type="EC" id="2.7.13.3" evidence="3"/>
<dbReference type="Pfam" id="PF02518">
    <property type="entry name" value="HATPase_c"/>
    <property type="match status" value="1"/>
</dbReference>
<evidence type="ECO:0000256" key="12">
    <source>
        <dbReference type="ARBA" id="ARBA00023012"/>
    </source>
</evidence>
<feature type="transmembrane region" description="Helical" evidence="14">
    <location>
        <begin position="170"/>
        <end position="191"/>
    </location>
</feature>
<evidence type="ECO:0000256" key="7">
    <source>
        <dbReference type="ARBA" id="ARBA00022692"/>
    </source>
</evidence>
<dbReference type="Gene3D" id="6.10.340.10">
    <property type="match status" value="1"/>
</dbReference>
<dbReference type="Pfam" id="PF00512">
    <property type="entry name" value="HisKA"/>
    <property type="match status" value="1"/>
</dbReference>
<gene>
    <name evidence="17" type="ORF">HNR50_003346</name>
</gene>
<comment type="caution">
    <text evidence="17">The sequence shown here is derived from an EMBL/GenBank/DDBJ whole genome shotgun (WGS) entry which is preliminary data.</text>
</comment>
<dbReference type="Gene3D" id="1.10.287.130">
    <property type="match status" value="1"/>
</dbReference>
<evidence type="ECO:0000256" key="4">
    <source>
        <dbReference type="ARBA" id="ARBA00022475"/>
    </source>
</evidence>
<dbReference type="InterPro" id="IPR003660">
    <property type="entry name" value="HAMP_dom"/>
</dbReference>
<keyword evidence="8" id="KW-0547">Nucleotide-binding</keyword>
<evidence type="ECO:0000256" key="3">
    <source>
        <dbReference type="ARBA" id="ARBA00012438"/>
    </source>
</evidence>
<dbReference type="PRINTS" id="PR00344">
    <property type="entry name" value="BCTRLSENSOR"/>
</dbReference>
<evidence type="ECO:0000256" key="2">
    <source>
        <dbReference type="ARBA" id="ARBA00004651"/>
    </source>
</evidence>
<dbReference type="FunFam" id="3.30.565.10:FF:000006">
    <property type="entry name" value="Sensor histidine kinase WalK"/>
    <property type="match status" value="1"/>
</dbReference>
<dbReference type="SUPFAM" id="SSF55874">
    <property type="entry name" value="ATPase domain of HSP90 chaperone/DNA topoisomerase II/histidine kinase"/>
    <property type="match status" value="1"/>
</dbReference>
<dbReference type="Gene3D" id="3.30.565.10">
    <property type="entry name" value="Histidine kinase-like ATPase, C-terminal domain"/>
    <property type="match status" value="1"/>
</dbReference>
<sequence>MFRLRTRIMISFSLIIVIGTILMVTIINITTRTGYRSFAEQNDIDIARSMTIPLEEYYTGTGSWDGVESILLFPLNRTSQMRGMMGRNPGPGGRTGGMLPHIILTDSSGRVLINTDPQISEDRDRYSRDELEKASKIIVNNRTVGYLLVGTMIHQGLTVSEQIFLNKTMVVILAVSLLILTASIIASWLIASRLSGPVSQMSLAAQKVRGGDLSTRVSVWGHDELSELSGSFNEMVQTLEKNDRWRKQIIADSAHELRTPVSLIQGNLEMILDGLYKADEERLRGIYDETLVLSRLIEELQLLSSAESGTMNLNLEEIDPEALLDNVLKVFTAGAEKSRIELRNRLEGTSEPLSGDYQKLKQVFANVLANAFRHTPEGGFIEIRSHMDGKNLTIEIEDSGPGIPPEDLEKIFERFYRTDSGRNRNHGGSGLGLAISREIIRLHGGKIRAASPEGKGAIILISLPFKNR</sequence>
<dbReference type="PANTHER" id="PTHR45528:SF1">
    <property type="entry name" value="SENSOR HISTIDINE KINASE CPXA"/>
    <property type="match status" value="1"/>
</dbReference>
<dbReference type="RefSeq" id="WP_184747903.1">
    <property type="nucleotide sequence ID" value="NZ_JACHGJ010000007.1"/>
</dbReference>
<evidence type="ECO:0000256" key="5">
    <source>
        <dbReference type="ARBA" id="ARBA00022553"/>
    </source>
</evidence>
<dbReference type="PANTHER" id="PTHR45528">
    <property type="entry name" value="SENSOR HISTIDINE KINASE CPXA"/>
    <property type="match status" value="1"/>
</dbReference>
<dbReference type="PROSITE" id="PS50885">
    <property type="entry name" value="HAMP"/>
    <property type="match status" value="1"/>
</dbReference>
<evidence type="ECO:0000256" key="6">
    <source>
        <dbReference type="ARBA" id="ARBA00022679"/>
    </source>
</evidence>
<dbReference type="SMART" id="SM00388">
    <property type="entry name" value="HisKA"/>
    <property type="match status" value="1"/>
</dbReference>
<keyword evidence="4" id="KW-1003">Cell membrane</keyword>
<dbReference type="EMBL" id="JACHGJ010000007">
    <property type="protein sequence ID" value="MBB6481666.1"/>
    <property type="molecule type" value="Genomic_DNA"/>
</dbReference>
<dbReference type="SUPFAM" id="SSF47384">
    <property type="entry name" value="Homodimeric domain of signal transducing histidine kinase"/>
    <property type="match status" value="1"/>
</dbReference>
<evidence type="ECO:0000256" key="10">
    <source>
        <dbReference type="ARBA" id="ARBA00022840"/>
    </source>
</evidence>
<comment type="subcellular location">
    <subcellularLocation>
        <location evidence="2">Cell membrane</location>
        <topology evidence="2">Multi-pass membrane protein</topology>
    </subcellularLocation>
</comment>
<evidence type="ECO:0000259" key="16">
    <source>
        <dbReference type="PROSITE" id="PS50885"/>
    </source>
</evidence>
<feature type="domain" description="Histidine kinase" evidence="15">
    <location>
        <begin position="252"/>
        <end position="467"/>
    </location>
</feature>
<evidence type="ECO:0000313" key="17">
    <source>
        <dbReference type="EMBL" id="MBB6481666.1"/>
    </source>
</evidence>
<keyword evidence="7 14" id="KW-0812">Transmembrane</keyword>
<evidence type="ECO:0000259" key="15">
    <source>
        <dbReference type="PROSITE" id="PS50109"/>
    </source>
</evidence>
<keyword evidence="10" id="KW-0067">ATP-binding</keyword>
<dbReference type="PROSITE" id="PS50109">
    <property type="entry name" value="HIS_KIN"/>
    <property type="match status" value="1"/>
</dbReference>
<dbReference type="AlphaFoldDB" id="A0A841RDF8"/>
<dbReference type="InterPro" id="IPR050398">
    <property type="entry name" value="HssS/ArlS-like"/>
</dbReference>
<dbReference type="InterPro" id="IPR004358">
    <property type="entry name" value="Sig_transdc_His_kin-like_C"/>
</dbReference>
<keyword evidence="11 14" id="KW-1133">Transmembrane helix</keyword>
<dbReference type="Pfam" id="PF00672">
    <property type="entry name" value="HAMP"/>
    <property type="match status" value="1"/>
</dbReference>
<keyword evidence="12" id="KW-0902">Two-component regulatory system</keyword>
<keyword evidence="9 17" id="KW-0418">Kinase</keyword>
<evidence type="ECO:0000256" key="1">
    <source>
        <dbReference type="ARBA" id="ARBA00000085"/>
    </source>
</evidence>
<keyword evidence="18" id="KW-1185">Reference proteome</keyword>
<name>A0A841RDF8_9SPIO</name>
<dbReference type="InterPro" id="IPR005467">
    <property type="entry name" value="His_kinase_dom"/>
</dbReference>
<evidence type="ECO:0000256" key="11">
    <source>
        <dbReference type="ARBA" id="ARBA00022989"/>
    </source>
</evidence>
<dbReference type="GO" id="GO:0005886">
    <property type="term" value="C:plasma membrane"/>
    <property type="evidence" value="ECO:0007669"/>
    <property type="project" value="UniProtKB-SubCell"/>
</dbReference>